<dbReference type="Pfam" id="PF04965">
    <property type="entry name" value="GPW_gp25"/>
    <property type="match status" value="1"/>
</dbReference>
<evidence type="ECO:0000259" key="1">
    <source>
        <dbReference type="Pfam" id="PF04965"/>
    </source>
</evidence>
<comment type="caution">
    <text evidence="2">The sequence shown here is derived from an EMBL/GenBank/DDBJ whole genome shotgun (WGS) entry which is preliminary data.</text>
</comment>
<gene>
    <name evidence="2" type="ORF">GCM10010507_19210</name>
</gene>
<dbReference type="InterPro" id="IPR007048">
    <property type="entry name" value="IraD/Gp25-like"/>
</dbReference>
<dbReference type="Proteomes" id="UP000646244">
    <property type="component" value="Unassembled WGS sequence"/>
</dbReference>
<evidence type="ECO:0000313" key="3">
    <source>
        <dbReference type="Proteomes" id="UP000646244"/>
    </source>
</evidence>
<evidence type="ECO:0000313" key="2">
    <source>
        <dbReference type="EMBL" id="GHC44373.1"/>
    </source>
</evidence>
<accession>A0A918TED2</accession>
<proteinExistence type="predicted"/>
<dbReference type="EMBL" id="BMVB01000005">
    <property type="protein sequence ID" value="GHC44373.1"/>
    <property type="molecule type" value="Genomic_DNA"/>
</dbReference>
<sequence length="160" mass="17063">MQHTSVTAADPGAPEAVVTLGTPARAPGGSLADVIGAGWAHPGALTADGRVALVSGDEEVRQAIALILGTVPGERPMRPEFGCGIHRLVFEPLDAGTVARADAAVRQALERWEPRIELDDLLFSTDAERAGVLYIDVRYRLRATNEPRNLVFPFYTLPPG</sequence>
<reference evidence="2" key="2">
    <citation type="submission" date="2020-09" db="EMBL/GenBank/DDBJ databases">
        <authorList>
            <person name="Sun Q."/>
            <person name="Ohkuma M."/>
        </authorList>
    </citation>
    <scope>NUCLEOTIDE SEQUENCE</scope>
    <source>
        <strain evidence="2">JCM 4633</strain>
    </source>
</reference>
<dbReference type="Gene3D" id="3.10.450.40">
    <property type="match status" value="1"/>
</dbReference>
<reference evidence="2" key="1">
    <citation type="journal article" date="2014" name="Int. J. Syst. Evol. Microbiol.">
        <title>Complete genome sequence of Corynebacterium casei LMG S-19264T (=DSM 44701T), isolated from a smear-ripened cheese.</title>
        <authorList>
            <consortium name="US DOE Joint Genome Institute (JGI-PGF)"/>
            <person name="Walter F."/>
            <person name="Albersmeier A."/>
            <person name="Kalinowski J."/>
            <person name="Ruckert C."/>
        </authorList>
    </citation>
    <scope>NUCLEOTIDE SEQUENCE</scope>
    <source>
        <strain evidence="2">JCM 4633</strain>
    </source>
</reference>
<organism evidence="2 3">
    <name type="scientific">Streptomyces cinnamoneus</name>
    <name type="common">Streptoverticillium cinnamoneum</name>
    <dbReference type="NCBI Taxonomy" id="53446"/>
    <lineage>
        <taxon>Bacteria</taxon>
        <taxon>Bacillati</taxon>
        <taxon>Actinomycetota</taxon>
        <taxon>Actinomycetes</taxon>
        <taxon>Kitasatosporales</taxon>
        <taxon>Streptomycetaceae</taxon>
        <taxon>Streptomyces</taxon>
        <taxon>Streptomyces cinnamoneus group</taxon>
    </lineage>
</organism>
<dbReference type="SUPFAM" id="SSF160719">
    <property type="entry name" value="gpW/gp25-like"/>
    <property type="match status" value="1"/>
</dbReference>
<feature type="domain" description="IraD/Gp25-like" evidence="1">
    <location>
        <begin position="55"/>
        <end position="145"/>
    </location>
</feature>
<dbReference type="AlphaFoldDB" id="A0A918TED2"/>
<protein>
    <recommendedName>
        <fullName evidence="1">IraD/Gp25-like domain-containing protein</fullName>
    </recommendedName>
</protein>
<name>A0A918TED2_STRCJ</name>